<evidence type="ECO:0000256" key="2">
    <source>
        <dbReference type="ARBA" id="ARBA00023125"/>
    </source>
</evidence>
<gene>
    <name evidence="5" type="ORF">Clopa_2686</name>
</gene>
<evidence type="ECO:0000256" key="1">
    <source>
        <dbReference type="ARBA" id="ARBA00023015"/>
    </source>
</evidence>
<proteinExistence type="predicted"/>
<dbReference type="OrthoDB" id="9791143at2"/>
<dbReference type="InterPro" id="IPR036390">
    <property type="entry name" value="WH_DNA-bd_sf"/>
</dbReference>
<organism evidence="5 6">
    <name type="scientific">Clostridium pasteurianum BC1</name>
    <dbReference type="NCBI Taxonomy" id="86416"/>
    <lineage>
        <taxon>Bacteria</taxon>
        <taxon>Bacillati</taxon>
        <taxon>Bacillota</taxon>
        <taxon>Clostridia</taxon>
        <taxon>Eubacteriales</taxon>
        <taxon>Clostridiaceae</taxon>
        <taxon>Clostridium</taxon>
    </lineage>
</organism>
<dbReference type="eggNOG" id="COG1733">
    <property type="taxonomic scope" value="Bacteria"/>
</dbReference>
<feature type="domain" description="HTH hxlR-type" evidence="4">
    <location>
        <begin position="11"/>
        <end position="109"/>
    </location>
</feature>
<dbReference type="RefSeq" id="WP_015615836.1">
    <property type="nucleotide sequence ID" value="NC_021182.1"/>
</dbReference>
<protein>
    <submittedName>
        <fullName evidence="5">Putative transcriptional regulator</fullName>
    </submittedName>
</protein>
<sequence length="119" mass="13961">MIKFKNIKYNCSMELTLDVIGGKWKPLIIWHLAEKTMRFSELKRTLPHITQKMLTQQLRGLEESELVNRFVYTQVPPKVEYSLTDFGKSLLPVLSALCKWGVNYAQEVQLFNKNDIKEE</sequence>
<dbReference type="PANTHER" id="PTHR33204">
    <property type="entry name" value="TRANSCRIPTIONAL REGULATOR, MARR FAMILY"/>
    <property type="match status" value="1"/>
</dbReference>
<evidence type="ECO:0000313" key="5">
    <source>
        <dbReference type="EMBL" id="AGK97537.1"/>
    </source>
</evidence>
<evidence type="ECO:0000313" key="6">
    <source>
        <dbReference type="Proteomes" id="UP000013523"/>
    </source>
</evidence>
<dbReference type="PATRIC" id="fig|86416.3.peg.2676"/>
<dbReference type="KEGG" id="cpas:Clopa_2686"/>
<dbReference type="AlphaFoldDB" id="R4K357"/>
<dbReference type="Pfam" id="PF01638">
    <property type="entry name" value="HxlR"/>
    <property type="match status" value="1"/>
</dbReference>
<name>R4K357_CLOPA</name>
<reference evidence="5 6" key="1">
    <citation type="submission" date="2012-01" db="EMBL/GenBank/DDBJ databases">
        <title>Complete sequence of chromosome of Clostridium pasteurianum BC1.</title>
        <authorList>
            <consortium name="US DOE Joint Genome Institute"/>
            <person name="Lucas S."/>
            <person name="Han J."/>
            <person name="Lapidus A."/>
            <person name="Cheng J.-F."/>
            <person name="Goodwin L."/>
            <person name="Pitluck S."/>
            <person name="Peters L."/>
            <person name="Mikhailova N."/>
            <person name="Teshima H."/>
            <person name="Detter J.C."/>
            <person name="Han C."/>
            <person name="Tapia R."/>
            <person name="Land M."/>
            <person name="Hauser L."/>
            <person name="Kyrpides N."/>
            <person name="Ivanova N."/>
            <person name="Pagani I."/>
            <person name="Dunn J."/>
            <person name="Taghavi S."/>
            <person name="Francis A."/>
            <person name="van der Lelie D."/>
            <person name="Woyke T."/>
        </authorList>
    </citation>
    <scope>NUCLEOTIDE SEQUENCE [LARGE SCALE GENOMIC DNA]</scope>
    <source>
        <strain evidence="5 6">BC1</strain>
    </source>
</reference>
<dbReference type="InterPro" id="IPR002577">
    <property type="entry name" value="HTH_HxlR"/>
</dbReference>
<dbReference type="STRING" id="86416.Clopa_2686"/>
<keyword evidence="3" id="KW-0804">Transcription</keyword>
<dbReference type="SUPFAM" id="SSF46785">
    <property type="entry name" value="Winged helix' DNA-binding domain"/>
    <property type="match status" value="1"/>
</dbReference>
<evidence type="ECO:0000256" key="3">
    <source>
        <dbReference type="ARBA" id="ARBA00023163"/>
    </source>
</evidence>
<dbReference type="GO" id="GO:0003677">
    <property type="term" value="F:DNA binding"/>
    <property type="evidence" value="ECO:0007669"/>
    <property type="project" value="UniProtKB-KW"/>
</dbReference>
<dbReference type="Proteomes" id="UP000013523">
    <property type="component" value="Chromosome"/>
</dbReference>
<dbReference type="HOGENOM" id="CLU_111585_5_1_9"/>
<dbReference type="InterPro" id="IPR036388">
    <property type="entry name" value="WH-like_DNA-bd_sf"/>
</dbReference>
<accession>R4K357</accession>
<dbReference type="PANTHER" id="PTHR33204:SF29">
    <property type="entry name" value="TRANSCRIPTIONAL REGULATOR"/>
    <property type="match status" value="1"/>
</dbReference>
<keyword evidence="1" id="KW-0805">Transcription regulation</keyword>
<dbReference type="EMBL" id="CP003261">
    <property type="protein sequence ID" value="AGK97537.1"/>
    <property type="molecule type" value="Genomic_DNA"/>
</dbReference>
<keyword evidence="2" id="KW-0238">DNA-binding</keyword>
<dbReference type="PROSITE" id="PS51118">
    <property type="entry name" value="HTH_HXLR"/>
    <property type="match status" value="1"/>
</dbReference>
<dbReference type="Gene3D" id="1.10.10.10">
    <property type="entry name" value="Winged helix-like DNA-binding domain superfamily/Winged helix DNA-binding domain"/>
    <property type="match status" value="1"/>
</dbReference>
<evidence type="ECO:0000259" key="4">
    <source>
        <dbReference type="PROSITE" id="PS51118"/>
    </source>
</evidence>
<keyword evidence="6" id="KW-1185">Reference proteome</keyword>